<reference evidence="3" key="2">
    <citation type="journal article" date="2018" name="Plant J.">
        <title>The Sorghum bicolor reference genome: improved assembly, gene annotations, a transcriptome atlas, and signatures of genome organization.</title>
        <authorList>
            <person name="McCormick R.F."/>
            <person name="Truong S.K."/>
            <person name="Sreedasyam A."/>
            <person name="Jenkins J."/>
            <person name="Shu S."/>
            <person name="Sims D."/>
            <person name="Kennedy M."/>
            <person name="Amirebrahimi M."/>
            <person name="Weers B.D."/>
            <person name="McKinley B."/>
            <person name="Mattison A."/>
            <person name="Morishige D.T."/>
            <person name="Grimwood J."/>
            <person name="Schmutz J."/>
            <person name="Mullet J.E."/>
        </authorList>
    </citation>
    <scope>NUCLEOTIDE SEQUENCE [LARGE SCALE GENOMIC DNA]</scope>
    <source>
        <strain evidence="3">cv. BTx623</strain>
    </source>
</reference>
<accession>A0A1B6QBN1</accession>
<dbReference type="AlphaFoldDB" id="A0A1B6QBN1"/>
<evidence type="ECO:0000313" key="3">
    <source>
        <dbReference type="Proteomes" id="UP000000768"/>
    </source>
</evidence>
<proteinExistence type="predicted"/>
<evidence type="ECO:0000313" key="2">
    <source>
        <dbReference type="EMBL" id="KXG35310.1"/>
    </source>
</evidence>
<organism evidence="2 3">
    <name type="scientific">Sorghum bicolor</name>
    <name type="common">Sorghum</name>
    <name type="synonym">Sorghum vulgare</name>
    <dbReference type="NCBI Taxonomy" id="4558"/>
    <lineage>
        <taxon>Eukaryota</taxon>
        <taxon>Viridiplantae</taxon>
        <taxon>Streptophyta</taxon>
        <taxon>Embryophyta</taxon>
        <taxon>Tracheophyta</taxon>
        <taxon>Spermatophyta</taxon>
        <taxon>Magnoliopsida</taxon>
        <taxon>Liliopsida</taxon>
        <taxon>Poales</taxon>
        <taxon>Poaceae</taxon>
        <taxon>PACMAD clade</taxon>
        <taxon>Panicoideae</taxon>
        <taxon>Andropogonodae</taxon>
        <taxon>Andropogoneae</taxon>
        <taxon>Sorghinae</taxon>
        <taxon>Sorghum</taxon>
    </lineage>
</organism>
<feature type="region of interest" description="Disordered" evidence="1">
    <location>
        <begin position="107"/>
        <end position="128"/>
    </location>
</feature>
<dbReference type="Proteomes" id="UP000000768">
    <property type="component" value="Chromosome 2"/>
</dbReference>
<reference evidence="2 3" key="1">
    <citation type="journal article" date="2009" name="Nature">
        <title>The Sorghum bicolor genome and the diversification of grasses.</title>
        <authorList>
            <person name="Paterson A.H."/>
            <person name="Bowers J.E."/>
            <person name="Bruggmann R."/>
            <person name="Dubchak I."/>
            <person name="Grimwood J."/>
            <person name="Gundlach H."/>
            <person name="Haberer G."/>
            <person name="Hellsten U."/>
            <person name="Mitros T."/>
            <person name="Poliakov A."/>
            <person name="Schmutz J."/>
            <person name="Spannagl M."/>
            <person name="Tang H."/>
            <person name="Wang X."/>
            <person name="Wicker T."/>
            <person name="Bharti A.K."/>
            <person name="Chapman J."/>
            <person name="Feltus F.A."/>
            <person name="Gowik U."/>
            <person name="Grigoriev I.V."/>
            <person name="Lyons E."/>
            <person name="Maher C.A."/>
            <person name="Martis M."/>
            <person name="Narechania A."/>
            <person name="Otillar R.P."/>
            <person name="Penning B.W."/>
            <person name="Salamov A.A."/>
            <person name="Wang Y."/>
            <person name="Zhang L."/>
            <person name="Carpita N.C."/>
            <person name="Freeling M."/>
            <person name="Gingle A.R."/>
            <person name="Hash C.T."/>
            <person name="Keller B."/>
            <person name="Klein P."/>
            <person name="Kresovich S."/>
            <person name="McCann M.C."/>
            <person name="Ming R."/>
            <person name="Peterson D.G."/>
            <person name="Mehboob-ur-Rahman"/>
            <person name="Ware D."/>
            <person name="Westhoff P."/>
            <person name="Mayer K.F."/>
            <person name="Messing J."/>
            <person name="Rokhsar D.S."/>
        </authorList>
    </citation>
    <scope>NUCLEOTIDE SEQUENCE [LARGE SCALE GENOMIC DNA]</scope>
    <source>
        <strain evidence="3">cv. BTx623</strain>
    </source>
</reference>
<dbReference type="EMBL" id="CM000761">
    <property type="protein sequence ID" value="KXG35310.1"/>
    <property type="molecule type" value="Genomic_DNA"/>
</dbReference>
<protein>
    <submittedName>
        <fullName evidence="2">Uncharacterized protein</fullName>
    </submittedName>
</protein>
<gene>
    <name evidence="2" type="ORF">SORBI_3002G156300</name>
</gene>
<name>A0A1B6QBN1_SORBI</name>
<dbReference type="Gramene" id="KXG35310">
    <property type="protein sequence ID" value="KXG35310"/>
    <property type="gene ID" value="SORBI_3002G156300"/>
</dbReference>
<keyword evidence="3" id="KW-1185">Reference proteome</keyword>
<sequence length="128" mass="12548">MGSLYPWTLSHRTWTYAALAVATTERAGLAAAALGGAGLGGLPAAPGCGVWLMVLLDPGEALAGTEHGGLGVAHGALAGADDALPQVDNSSDADICSQPGACKATASQARPQPASVAGSSTCRHVLKS</sequence>
<dbReference type="InParanoid" id="A0A1B6QBN1"/>
<evidence type="ECO:0000256" key="1">
    <source>
        <dbReference type="SAM" id="MobiDB-lite"/>
    </source>
</evidence>